<feature type="region of interest" description="Disordered" evidence="1">
    <location>
        <begin position="63"/>
        <end position="120"/>
    </location>
</feature>
<sequence length="138" mass="15492">MSDVQDHQTLPDPRQARRQGVLPPPDQHRMPIHRHTQDDFAYSEDYLPPPNANALMCHQNYSVPSFPSHPHPDDQQDSYPPMPPPYEATEMFDNFSNMQISDPSRGPGPQASNYANAPASRTACITRPGFSTHASWPS</sequence>
<dbReference type="InParanoid" id="J4H1P8"/>
<reference evidence="2 3" key="1">
    <citation type="journal article" date="2012" name="Appl. Environ. Microbiol.">
        <title>Short-read sequencing for genomic analysis of the brown rot fungus Fibroporia radiculosa.</title>
        <authorList>
            <person name="Tang J.D."/>
            <person name="Perkins A.D."/>
            <person name="Sonstegard T.S."/>
            <person name="Schroeder S.G."/>
            <person name="Burgess S.C."/>
            <person name="Diehl S.V."/>
        </authorList>
    </citation>
    <scope>NUCLEOTIDE SEQUENCE [LARGE SCALE GENOMIC DNA]</scope>
    <source>
        <strain evidence="2 3">TFFH 294</strain>
    </source>
</reference>
<dbReference type="EMBL" id="HE796967">
    <property type="protein sequence ID" value="CCM00149.1"/>
    <property type="molecule type" value="Genomic_DNA"/>
</dbReference>
<proteinExistence type="predicted"/>
<organism evidence="2 3">
    <name type="scientific">Fibroporia radiculosa</name>
    <dbReference type="NCBI Taxonomy" id="599839"/>
    <lineage>
        <taxon>Eukaryota</taxon>
        <taxon>Fungi</taxon>
        <taxon>Dikarya</taxon>
        <taxon>Basidiomycota</taxon>
        <taxon>Agaricomycotina</taxon>
        <taxon>Agaricomycetes</taxon>
        <taxon>Polyporales</taxon>
        <taxon>Fibroporiaceae</taxon>
        <taxon>Fibroporia</taxon>
    </lineage>
</organism>
<evidence type="ECO:0000313" key="3">
    <source>
        <dbReference type="Proteomes" id="UP000006352"/>
    </source>
</evidence>
<dbReference type="HOGENOM" id="CLU_1855308_0_0_1"/>
<dbReference type="STRING" id="599839.J4H1P8"/>
<protein>
    <submittedName>
        <fullName evidence="2">Uncharacterized protein</fullName>
    </submittedName>
</protein>
<feature type="region of interest" description="Disordered" evidence="1">
    <location>
        <begin position="1"/>
        <end position="49"/>
    </location>
</feature>
<evidence type="ECO:0000256" key="1">
    <source>
        <dbReference type="SAM" id="MobiDB-lite"/>
    </source>
</evidence>
<keyword evidence="3" id="KW-1185">Reference proteome</keyword>
<dbReference type="RefSeq" id="XP_012179432.1">
    <property type="nucleotide sequence ID" value="XM_012324042.1"/>
</dbReference>
<gene>
    <name evidence="2" type="ORF">FIBRA_02176</name>
</gene>
<dbReference type="AlphaFoldDB" id="J4H1P8"/>
<dbReference type="Proteomes" id="UP000006352">
    <property type="component" value="Unassembled WGS sequence"/>
</dbReference>
<evidence type="ECO:0000313" key="2">
    <source>
        <dbReference type="EMBL" id="CCM00149.1"/>
    </source>
</evidence>
<name>J4H1P8_9APHY</name>
<accession>J4H1P8</accession>
<dbReference type="GeneID" id="24095060"/>